<evidence type="ECO:0000256" key="2">
    <source>
        <dbReference type="ARBA" id="ARBA00023002"/>
    </source>
</evidence>
<keyword evidence="1" id="KW-0521">NADP</keyword>
<sequence>MDVLISTLNPSSFAAQIPLANAAKIAGVKRFVPCSFATIAPPRGVMVLRDMKEDVFDHVKKIRVPYTIIDVGWWFQLSIPGLPSGRGQYATIMAANTVAKDGDLPSALTDSRDIGRWVARIIADEKTLNKQVFAYNEVMSPNQVRDLFERLSGEKIEYHSISEDSILETIDRVKSSKQPQDVNKLYSMQYLYSIGIRGDNTPEYAQYLGYLDANQLYPDVKKNSLQSFLQEVLDGKAVSAYAHKFAAAKN</sequence>
<name>W3X9W7_PESFW</name>
<dbReference type="InterPro" id="IPR051609">
    <property type="entry name" value="NmrA/Isoflavone_reductase-like"/>
</dbReference>
<dbReference type="OrthoDB" id="419598at2759"/>
<dbReference type="eggNOG" id="ENOG502QPMY">
    <property type="taxonomic scope" value="Eukaryota"/>
</dbReference>
<dbReference type="InterPro" id="IPR008030">
    <property type="entry name" value="NmrA-like"/>
</dbReference>
<dbReference type="AlphaFoldDB" id="W3X9W7"/>
<evidence type="ECO:0000313" key="5">
    <source>
        <dbReference type="Proteomes" id="UP000030651"/>
    </source>
</evidence>
<keyword evidence="2" id="KW-0560">Oxidoreductase</keyword>
<organism evidence="4 5">
    <name type="scientific">Pestalotiopsis fici (strain W106-1 / CGMCC3.15140)</name>
    <dbReference type="NCBI Taxonomy" id="1229662"/>
    <lineage>
        <taxon>Eukaryota</taxon>
        <taxon>Fungi</taxon>
        <taxon>Dikarya</taxon>
        <taxon>Ascomycota</taxon>
        <taxon>Pezizomycotina</taxon>
        <taxon>Sordariomycetes</taxon>
        <taxon>Xylariomycetidae</taxon>
        <taxon>Amphisphaeriales</taxon>
        <taxon>Sporocadaceae</taxon>
        <taxon>Pestalotiopsis</taxon>
    </lineage>
</organism>
<gene>
    <name evidence="4" type="ORF">PFICI_04726</name>
</gene>
<dbReference type="PANTHER" id="PTHR47706">
    <property type="entry name" value="NMRA-LIKE FAMILY PROTEIN"/>
    <property type="match status" value="1"/>
</dbReference>
<proteinExistence type="predicted"/>
<dbReference type="InterPro" id="IPR036291">
    <property type="entry name" value="NAD(P)-bd_dom_sf"/>
</dbReference>
<dbReference type="PANTHER" id="PTHR47706:SF9">
    <property type="entry name" value="NMRA-LIKE DOMAIN-CONTAINING PROTEIN-RELATED"/>
    <property type="match status" value="1"/>
</dbReference>
<evidence type="ECO:0000256" key="1">
    <source>
        <dbReference type="ARBA" id="ARBA00022857"/>
    </source>
</evidence>
<dbReference type="OMA" id="DYWMSWG"/>
<protein>
    <recommendedName>
        <fullName evidence="3">NmrA-like domain-containing protein</fullName>
    </recommendedName>
</protein>
<dbReference type="EMBL" id="KI912111">
    <property type="protein sequence ID" value="ETS82850.1"/>
    <property type="molecule type" value="Genomic_DNA"/>
</dbReference>
<dbReference type="Pfam" id="PF05368">
    <property type="entry name" value="NmrA"/>
    <property type="match status" value="1"/>
</dbReference>
<reference evidence="5" key="1">
    <citation type="journal article" date="2015" name="BMC Genomics">
        <title>Genomic and transcriptomic analysis of the endophytic fungus Pestalotiopsis fici reveals its lifestyle and high potential for synthesis of natural products.</title>
        <authorList>
            <person name="Wang X."/>
            <person name="Zhang X."/>
            <person name="Liu L."/>
            <person name="Xiang M."/>
            <person name="Wang W."/>
            <person name="Sun X."/>
            <person name="Che Y."/>
            <person name="Guo L."/>
            <person name="Liu G."/>
            <person name="Guo L."/>
            <person name="Wang C."/>
            <person name="Yin W.B."/>
            <person name="Stadler M."/>
            <person name="Zhang X."/>
            <person name="Liu X."/>
        </authorList>
    </citation>
    <scope>NUCLEOTIDE SEQUENCE [LARGE SCALE GENOMIC DNA]</scope>
    <source>
        <strain evidence="5">W106-1 / CGMCC3.15140</strain>
    </source>
</reference>
<dbReference type="Gene3D" id="3.40.50.720">
    <property type="entry name" value="NAD(P)-binding Rossmann-like Domain"/>
    <property type="match status" value="1"/>
</dbReference>
<dbReference type="RefSeq" id="XP_007831498.1">
    <property type="nucleotide sequence ID" value="XM_007833307.1"/>
</dbReference>
<keyword evidence="5" id="KW-1185">Reference proteome</keyword>
<dbReference type="SUPFAM" id="SSF51735">
    <property type="entry name" value="NAD(P)-binding Rossmann-fold domains"/>
    <property type="match status" value="1"/>
</dbReference>
<dbReference type="Gene3D" id="3.90.25.10">
    <property type="entry name" value="UDP-galactose 4-epimerase, domain 1"/>
    <property type="match status" value="1"/>
</dbReference>
<dbReference type="HOGENOM" id="CLU_044876_6_0_1"/>
<evidence type="ECO:0000259" key="3">
    <source>
        <dbReference type="Pfam" id="PF05368"/>
    </source>
</evidence>
<dbReference type="InParanoid" id="W3X9W7"/>
<dbReference type="GO" id="GO:0016491">
    <property type="term" value="F:oxidoreductase activity"/>
    <property type="evidence" value="ECO:0007669"/>
    <property type="project" value="UniProtKB-KW"/>
</dbReference>
<feature type="domain" description="NmrA-like" evidence="3">
    <location>
        <begin position="2"/>
        <end position="190"/>
    </location>
</feature>
<evidence type="ECO:0000313" key="4">
    <source>
        <dbReference type="EMBL" id="ETS82850.1"/>
    </source>
</evidence>
<dbReference type="GeneID" id="19269739"/>
<dbReference type="KEGG" id="pfy:PFICI_04726"/>
<accession>W3X9W7</accession>
<dbReference type="Proteomes" id="UP000030651">
    <property type="component" value="Unassembled WGS sequence"/>
</dbReference>